<dbReference type="Proteomes" id="UP000199800">
    <property type="component" value="Unassembled WGS sequence"/>
</dbReference>
<keyword evidence="4" id="KW-1185">Reference proteome</keyword>
<protein>
    <submittedName>
        <fullName evidence="3">Pimeloyl-ACP methyl ester carboxylesterase</fullName>
    </submittedName>
</protein>
<gene>
    <name evidence="3" type="ORF">SAMN04487772_10915</name>
</gene>
<dbReference type="EMBL" id="FOHN01000009">
    <property type="protein sequence ID" value="SET14202.1"/>
    <property type="molecule type" value="Genomic_DNA"/>
</dbReference>
<evidence type="ECO:0000256" key="1">
    <source>
        <dbReference type="ARBA" id="ARBA00022801"/>
    </source>
</evidence>
<dbReference type="Pfam" id="PF00550">
    <property type="entry name" value="PP-binding"/>
    <property type="match status" value="1"/>
</dbReference>
<evidence type="ECO:0000259" key="2">
    <source>
        <dbReference type="PROSITE" id="PS50075"/>
    </source>
</evidence>
<dbReference type="Gene3D" id="1.10.1200.10">
    <property type="entry name" value="ACP-like"/>
    <property type="match status" value="1"/>
</dbReference>
<dbReference type="InterPro" id="IPR036736">
    <property type="entry name" value="ACP-like_sf"/>
</dbReference>
<accession>A0A1I0C4J2</accession>
<evidence type="ECO:0000313" key="3">
    <source>
        <dbReference type="EMBL" id="SET14202.1"/>
    </source>
</evidence>
<dbReference type="Gene3D" id="3.40.50.1820">
    <property type="entry name" value="alpha/beta hydrolase"/>
    <property type="match status" value="1"/>
</dbReference>
<dbReference type="RefSeq" id="WP_242939696.1">
    <property type="nucleotide sequence ID" value="NZ_FOHN01000009.1"/>
</dbReference>
<dbReference type="InterPro" id="IPR029058">
    <property type="entry name" value="AB_hydrolase_fold"/>
</dbReference>
<dbReference type="PROSITE" id="PS50075">
    <property type="entry name" value="CARRIER"/>
    <property type="match status" value="1"/>
</dbReference>
<sequence length="676" mass="79073">MEKVFAFTGIYSEMEQQIASALSAAYQIPVYDLERNKGELVGDRVILWCFDHLVFFGATYMETMQEKFEQYKLWIAKVLKNFLIEEIHLVGSIYQEREADAKKKSVFQLQQELEKYLCKIAKENQIPVRIYQTPYLEFGEGMPEDGDIRSILDLRIQDFVTWVNDRIPSYFEEYPLLLCENGNSEVYSIEKESIVKEIVKLASKPIQEDKECYQLRNDKTISLSVYCQERLRLQYRIDSRLDKQEKLGVIDRIFWNIYQEYIPKFQLKPEEKKKILYSINEHIDTEEVEQNEVPLQQKQVLLQNGKELVYYTVGQGTPILIVNAYGVDYKAWNPLVSMLSRHYYMIYWNIRGMYDIEKPGEEKDYICGVMDQVKDIEAVIEKEGISKFHLMSWCSGAKAAVFYNIYHPEKLLSQIFVCGEFAPFEGSKPYHSKFRENIQLIAELIHNNPKMLDFYMKIIHNGMFNRPIKDTEALSGNYIYEIMPAKHRECLLAPFSIKETMVNFLNMCMEYYTYDITELLQQIETPVLFIGAECDQVAPYMQSGFASSNVKNSQFSCLVSGTHLVILERTKDVYRLIRQHMKYVVSLEGGENMNMRETVKEYLLANVIHDVEDLEDNQQLIDSGFIDSISIVKVIIFFENEFGISFTEEDMAPANFETLGAMVATIEKKISEKDRR</sequence>
<dbReference type="InterPro" id="IPR050266">
    <property type="entry name" value="AB_hydrolase_sf"/>
</dbReference>
<dbReference type="SUPFAM" id="SSF47336">
    <property type="entry name" value="ACP-like"/>
    <property type="match status" value="1"/>
</dbReference>
<dbReference type="GO" id="GO:0016787">
    <property type="term" value="F:hydrolase activity"/>
    <property type="evidence" value="ECO:0007669"/>
    <property type="project" value="UniProtKB-KW"/>
</dbReference>
<proteinExistence type="predicted"/>
<organism evidence="3 4">
    <name type="scientific">[Clostridium] polysaccharolyticum</name>
    <dbReference type="NCBI Taxonomy" id="29364"/>
    <lineage>
        <taxon>Bacteria</taxon>
        <taxon>Bacillati</taxon>
        <taxon>Bacillota</taxon>
        <taxon>Clostridia</taxon>
        <taxon>Lachnospirales</taxon>
        <taxon>Lachnospiraceae</taxon>
    </lineage>
</organism>
<name>A0A1I0C4J2_9FIRM</name>
<dbReference type="STRING" id="29364.SAMN04487772_10915"/>
<keyword evidence="1" id="KW-0378">Hydrolase</keyword>
<feature type="domain" description="Carrier" evidence="2">
    <location>
        <begin position="591"/>
        <end position="670"/>
    </location>
</feature>
<evidence type="ECO:0000313" key="4">
    <source>
        <dbReference type="Proteomes" id="UP000199800"/>
    </source>
</evidence>
<dbReference type="AlphaFoldDB" id="A0A1I0C4J2"/>
<dbReference type="GO" id="GO:0016020">
    <property type="term" value="C:membrane"/>
    <property type="evidence" value="ECO:0007669"/>
    <property type="project" value="TreeGrafter"/>
</dbReference>
<dbReference type="InterPro" id="IPR009081">
    <property type="entry name" value="PP-bd_ACP"/>
</dbReference>
<dbReference type="PANTHER" id="PTHR43798:SF31">
    <property type="entry name" value="AB HYDROLASE SUPERFAMILY PROTEIN YCLE"/>
    <property type="match status" value="1"/>
</dbReference>
<reference evidence="3 4" key="1">
    <citation type="submission" date="2016-10" db="EMBL/GenBank/DDBJ databases">
        <authorList>
            <person name="de Groot N.N."/>
        </authorList>
    </citation>
    <scope>NUCLEOTIDE SEQUENCE [LARGE SCALE GENOMIC DNA]</scope>
    <source>
        <strain evidence="3 4">DSM 1801</strain>
    </source>
</reference>
<dbReference type="PANTHER" id="PTHR43798">
    <property type="entry name" value="MONOACYLGLYCEROL LIPASE"/>
    <property type="match status" value="1"/>
</dbReference>
<dbReference type="SUPFAM" id="SSF53474">
    <property type="entry name" value="alpha/beta-Hydrolases"/>
    <property type="match status" value="1"/>
</dbReference>